<evidence type="ECO:0000256" key="2">
    <source>
        <dbReference type="ARBA" id="ARBA00003243"/>
    </source>
</evidence>
<keyword evidence="5" id="KW-0328">Glycosyltransferase</keyword>
<dbReference type="InterPro" id="IPR025987">
    <property type="entry name" value="GW_dom"/>
</dbReference>
<feature type="domain" description="GW" evidence="14">
    <location>
        <begin position="1830"/>
        <end position="1901"/>
    </location>
</feature>
<dbReference type="NCBIfam" id="TIGR04035">
    <property type="entry name" value="glucan_65_rpt"/>
    <property type="match status" value="1"/>
</dbReference>
<keyword evidence="7 13" id="KW-0732">Signal</keyword>
<dbReference type="PROSITE" id="PS51170">
    <property type="entry name" value="CW"/>
    <property type="match status" value="1"/>
</dbReference>
<dbReference type="SMR" id="A0A4R5NBM6"/>
<evidence type="ECO:0000256" key="9">
    <source>
        <dbReference type="ARBA" id="ARBA00029911"/>
    </source>
</evidence>
<evidence type="ECO:0000256" key="13">
    <source>
        <dbReference type="SAM" id="SignalP"/>
    </source>
</evidence>
<dbReference type="Proteomes" id="UP000295681">
    <property type="component" value="Unassembled WGS sequence"/>
</dbReference>
<dbReference type="NCBIfam" id="TIGR03715">
    <property type="entry name" value="KxYKxGKxW"/>
    <property type="match status" value="1"/>
</dbReference>
<sequence>MRQQESITRKKLYKAGKSWVVAATMFAAMGTASVTTVAHADVQQDTAVVATNSKVGDDTTKSAADTNTVDTKAVVETAKTTTATDKATDTNATTDKKVEDAVKPASTDVADKTATDKATDTNATTDKKVEEAVKPASTDVADKTATDKAADTNATTDKKVEEAVKPASTDVAGKTATDKAADTKTSTDTSKNTTKKVADKKAVTAEKQEVVTGGHYEAKGDGFVYISKDGKQLTGLQNIDGNVQYFGTDGLQVKGQFVEANGKTIYLDPNSGNAVANTQKVNGQLQGYDAQGNQVKKSFSNDASGNTYYFDDSGKMLTGLQSINGKSYYLDEQGHLKKNYAGIFNKQFMYFDAETGVGKTTIEYQFEQGLTSQNNENTPHNAAKSYDAKSFENVDGFLTADTWYRPTDILKDGQTWTASSDSDLRPLLMTWWPDKETQVSYLNYMQNVGLNDQPKVYTVDDSQNTLNEAAIGVQANIERKITLTNNTAWLRSEMEKFVNSRPAWNIDSENPDTSTTSLTKGFVKYLNNDATPDQNSKYRLFHRVLANLDGSNPSAGGFELLLANDVDNSNPVVQAEQLNWLYYLMNFGSITANDKDANFDSIRIDAVGNVDADLLKIAGDYFKQAYQIDQSDKNANQHISILENWDFDSVDKNAQLGNNQLTMDANQQFSLVDSLTNSANNRKSMLDYLNHGSLVSRKNTADNGTITPNYSFIRAHDSKVQENLASIISMMYPGTNGFMATQEQVDAAFKKYNEDEFGSNKVYTLSNLPSAYSLLLTNKDTIPRVYYGDLYTDNGKYMAEKTPYFEAIDALMKARIKYVAGGQSQHSGDEFVNGHDDILTSVRYGKGIDDANTVVDKNAEGVHEGIGVVISNNPNLNLANNEKVILNMGKSHANQDYRALLLTTKDGLKVYNTDTGAPVLRTNSDGQLILGNDLIYGVENVQVSGYLGAWVPVGAASDQDARTQSTDTVTNDGSSFHSNDSLDSQLIYEGFSNFQEKPTDSTPADEYTNAIIAKPESLELFKSWGVTSFQLAPQYRSSQDGTFIDSTIDNGYAFTDRYDLGFDTPTKYGNVQQLRDAIKALHSINTINNTGIQVMADWVPDQLYNFPDYEVVAVNKSTVNGDAVNDSELNDVLYAAKTKGGGKYQAQYGGEYLSLLQSLYPTLFSEIQATTGEPIDPSVKIKEWSAKYLNGSSLQGRGAHYVLKDWASNQYFNIAKTDEVFLPLQLMNKESNTGFTSDATGVKYYSTSGYQAKDTFIEDGNGNWYYFDDKGYMARSQDGKSPLTVISTNTDTKNGTYYFMPNGVELRDGFGQDDSGNTYYFDKLGKMVTNQYIFDKANNTYHVNSDGTMSRGLVWIDNNLQYFAANGVQLKGVYAKDTDNKLYYFDANTGNNDSDFANKSWQSNWTTNDYIAIERDAVNTIGVRTDYTAYISSAIRQDGIYKDAPLGTSVKDQNNQTVSASLVGNTSEYNHQKVQVSRQYTDSQGVVWNLINFENKTWWVDSNALVTVNFTSQKPTKHFVQFGMRQGKYDGFYLSAPYKQTESKWVASTRTHQGQLLEVVGQYTTGSGSRKVTWYLVGLDGKQVWVDSRAVGTNFSHKTNINLLINSATRNDGMYLNAPYGQKGYKRETSSRFYNEKLVTVSQQYYDNKGVIWNLITLNGKQLWVDSRAFASTIEKSINQKMFIDSSQRNDGMYLNAPYRAQGAKRSASTKTYNGQLVQVTKQRKDSHGVTWYLATVNNQTLWVDSRAFATVIDKKVNQNLYINSRNDGMYLNAPYRAQGAKRYASTKTYTGQRVQVTLQRKDTHGVTWYLTKVDSKQLWVDSHAFAPTFTRNVSLNVKVNSSKRNDGIYLNAPYGNKKAKRIASTKAYNGKRVKASKEYKDAKGVTWYLVNLNNKQVWID</sequence>
<evidence type="ECO:0000256" key="8">
    <source>
        <dbReference type="ARBA" id="ARBA00022737"/>
    </source>
</evidence>
<feature type="compositionally biased region" description="Basic and acidic residues" evidence="12">
    <location>
        <begin position="109"/>
        <end position="133"/>
    </location>
</feature>
<organism evidence="15 16">
    <name type="scientific">Leuconostoc fallax</name>
    <dbReference type="NCBI Taxonomy" id="1251"/>
    <lineage>
        <taxon>Bacteria</taxon>
        <taxon>Bacillati</taxon>
        <taxon>Bacillota</taxon>
        <taxon>Bacilli</taxon>
        <taxon>Lactobacillales</taxon>
        <taxon>Lactobacillaceae</taxon>
        <taxon>Leuconostoc</taxon>
    </lineage>
</organism>
<feature type="repeat" description="Cell wall-binding" evidence="11">
    <location>
        <begin position="1253"/>
        <end position="1273"/>
    </location>
</feature>
<evidence type="ECO:0000256" key="1">
    <source>
        <dbReference type="ARBA" id="ARBA00001152"/>
    </source>
</evidence>
<evidence type="ECO:0000256" key="12">
    <source>
        <dbReference type="SAM" id="MobiDB-lite"/>
    </source>
</evidence>
<dbReference type="Gene3D" id="3.20.20.470">
    <property type="entry name" value="Glucansucrase"/>
    <property type="match status" value="2"/>
</dbReference>
<dbReference type="InterPro" id="IPR018337">
    <property type="entry name" value="Cell_wall/Cho-bd_repeat"/>
</dbReference>
<dbReference type="InterPro" id="IPR017853">
    <property type="entry name" value="GH"/>
</dbReference>
<name>A0A4R5NBM6_9LACO</name>
<proteinExistence type="inferred from homology"/>
<dbReference type="Gene3D" id="2.10.270.10">
    <property type="entry name" value="Cholin Binding"/>
    <property type="match status" value="2"/>
</dbReference>
<evidence type="ECO:0000256" key="3">
    <source>
        <dbReference type="ARBA" id="ARBA00009247"/>
    </source>
</evidence>
<dbReference type="InterPro" id="IPR022263">
    <property type="entry name" value="KxYKxGKxW"/>
</dbReference>
<evidence type="ECO:0000313" key="16">
    <source>
        <dbReference type="Proteomes" id="UP000295681"/>
    </source>
</evidence>
<dbReference type="Pfam" id="PF19258">
    <property type="entry name" value="KxYKxGKxW_sig"/>
    <property type="match status" value="1"/>
</dbReference>
<dbReference type="Gene3D" id="2.30.30.170">
    <property type="match status" value="6"/>
</dbReference>
<feature type="compositionally biased region" description="Low complexity" evidence="12">
    <location>
        <begin position="183"/>
        <end position="192"/>
    </location>
</feature>
<dbReference type="InterPro" id="IPR003318">
    <property type="entry name" value="Glyco_hydro70cat"/>
</dbReference>
<reference evidence="15 16" key="1">
    <citation type="journal article" date="2019" name="Appl. Microbiol. Biotechnol.">
        <title>Uncovering carbohydrate metabolism through a genotype-phenotype association study of 56 lactic acid bacteria genomes.</title>
        <authorList>
            <person name="Buron-Moles G."/>
            <person name="Chailyan A."/>
            <person name="Dolejs I."/>
            <person name="Forster J."/>
            <person name="Miks M.H."/>
        </authorList>
    </citation>
    <scope>NUCLEOTIDE SEQUENCE [LARGE SCALE GENOMIC DNA]</scope>
    <source>
        <strain evidence="15 16">ATCC 700006</strain>
    </source>
</reference>
<dbReference type="EMBL" id="PUFI01000002">
    <property type="protein sequence ID" value="TDG70042.1"/>
    <property type="molecule type" value="Genomic_DNA"/>
</dbReference>
<evidence type="ECO:0000256" key="6">
    <source>
        <dbReference type="ARBA" id="ARBA00022679"/>
    </source>
</evidence>
<dbReference type="Pfam" id="PF19127">
    <property type="entry name" value="Choline_bind_3"/>
    <property type="match status" value="2"/>
</dbReference>
<comment type="similarity">
    <text evidence="3">Belongs to the glycosyl hydrolase 70 family.</text>
</comment>
<dbReference type="InterPro" id="IPR038200">
    <property type="entry name" value="GW_dom_sf"/>
</dbReference>
<comment type="caution">
    <text evidence="15">The sequence shown here is derived from an EMBL/GenBank/DDBJ whole genome shotgun (WGS) entry which is preliminary data.</text>
</comment>
<evidence type="ECO:0000313" key="15">
    <source>
        <dbReference type="EMBL" id="TDG70042.1"/>
    </source>
</evidence>
<evidence type="ECO:0000256" key="5">
    <source>
        <dbReference type="ARBA" id="ARBA00022676"/>
    </source>
</evidence>
<evidence type="ECO:0000256" key="11">
    <source>
        <dbReference type="PROSITE-ProRule" id="PRU00591"/>
    </source>
</evidence>
<feature type="signal peptide" evidence="13">
    <location>
        <begin position="1"/>
        <end position="40"/>
    </location>
</feature>
<keyword evidence="6" id="KW-0808">Transferase</keyword>
<evidence type="ECO:0000256" key="10">
    <source>
        <dbReference type="ARBA" id="ARBA00032238"/>
    </source>
</evidence>
<feature type="compositionally biased region" description="Basic and acidic residues" evidence="12">
    <location>
        <begin position="140"/>
        <end position="164"/>
    </location>
</feature>
<dbReference type="Pfam" id="PF01473">
    <property type="entry name" value="Choline_bind_1"/>
    <property type="match status" value="3"/>
</dbReference>
<dbReference type="InterPro" id="IPR027636">
    <property type="entry name" value="Glucan-bd_rpt"/>
</dbReference>
<dbReference type="GO" id="GO:0009250">
    <property type="term" value="P:glucan biosynthetic process"/>
    <property type="evidence" value="ECO:0007669"/>
    <property type="project" value="InterPro"/>
</dbReference>
<protein>
    <recommendedName>
        <fullName evidence="4">dextransucrase</fullName>
        <ecNumber evidence="4">2.4.1.5</ecNumber>
    </recommendedName>
    <alternativeName>
        <fullName evidence="9">Dextransucrase</fullName>
    </alternativeName>
    <alternativeName>
        <fullName evidence="10">Sucrose 6-glucosyltransferase</fullName>
    </alternativeName>
</protein>
<feature type="domain" description="GW" evidence="14">
    <location>
        <begin position="1421"/>
        <end position="1510"/>
    </location>
</feature>
<gene>
    <name evidence="15" type="ORF">C5L23_001566</name>
</gene>
<feature type="domain" description="GW" evidence="14">
    <location>
        <begin position="1512"/>
        <end position="1596"/>
    </location>
</feature>
<dbReference type="Pfam" id="PF02324">
    <property type="entry name" value="Glyco_hydro_70"/>
    <property type="match status" value="1"/>
</dbReference>
<comment type="catalytic activity">
    <reaction evidence="1">
        <text>[(1-&gt;6)-alpha-D-glucosyl](n) + sucrose = [(1-&gt;6)-alpha-D-glucosyl](n+1) + D-fructose</text>
        <dbReference type="Rhea" id="RHEA:18825"/>
        <dbReference type="Rhea" id="RHEA-COMP:11144"/>
        <dbReference type="Rhea" id="RHEA-COMP:11145"/>
        <dbReference type="ChEBI" id="CHEBI:17992"/>
        <dbReference type="ChEBI" id="CHEBI:18269"/>
        <dbReference type="ChEBI" id="CHEBI:37721"/>
        <dbReference type="EC" id="2.4.1.5"/>
    </reaction>
</comment>
<evidence type="ECO:0000259" key="14">
    <source>
        <dbReference type="PROSITE" id="PS51780"/>
    </source>
</evidence>
<dbReference type="STRING" id="907931.GCA_000165675_01816"/>
<dbReference type="GO" id="GO:0047849">
    <property type="term" value="F:dextransucrase activity"/>
    <property type="evidence" value="ECO:0007669"/>
    <property type="project" value="UniProtKB-EC"/>
</dbReference>
<dbReference type="SUPFAM" id="SSF69360">
    <property type="entry name" value="Cell wall binding repeat"/>
    <property type="match status" value="3"/>
</dbReference>
<accession>A0A4R5NBM6</accession>
<dbReference type="RefSeq" id="WP_133264108.1">
    <property type="nucleotide sequence ID" value="NZ_PUFI01000002.1"/>
</dbReference>
<feature type="chain" id="PRO_5020742032" description="dextransucrase" evidence="13">
    <location>
        <begin position="41"/>
        <end position="1901"/>
    </location>
</feature>
<keyword evidence="8" id="KW-0677">Repeat</keyword>
<dbReference type="SUPFAM" id="SSF82057">
    <property type="entry name" value="Prokaryotic SH3-related domain"/>
    <property type="match status" value="6"/>
</dbReference>
<keyword evidence="16" id="KW-1185">Reference proteome</keyword>
<feature type="domain" description="GW" evidence="14">
    <location>
        <begin position="1674"/>
        <end position="1754"/>
    </location>
</feature>
<dbReference type="GO" id="GO:0046527">
    <property type="term" value="F:glucosyltransferase activity"/>
    <property type="evidence" value="ECO:0007669"/>
    <property type="project" value="InterPro"/>
</dbReference>
<dbReference type="SUPFAM" id="SSF51445">
    <property type="entry name" value="(Trans)glycosidases"/>
    <property type="match status" value="2"/>
</dbReference>
<dbReference type="PROSITE" id="PS51780">
    <property type="entry name" value="GW"/>
    <property type="match status" value="4"/>
</dbReference>
<comment type="function">
    <text evidence="2">Production of extracellular glucans, that are thought to play a key role in the development of the dental plaque because of their ability to adhere to smooth surfaces and mediate the aggregation of bacterial cells and food debris.</text>
</comment>
<feature type="non-terminal residue" evidence="15">
    <location>
        <position position="1901"/>
    </location>
</feature>
<dbReference type="Gene3D" id="2.30.30.420">
    <property type="entry name" value="glucansucrase"/>
    <property type="match status" value="1"/>
</dbReference>
<feature type="region of interest" description="Disordered" evidence="12">
    <location>
        <begin position="97"/>
        <end position="193"/>
    </location>
</feature>
<dbReference type="EC" id="2.4.1.5" evidence="4"/>
<dbReference type="Pfam" id="PF13457">
    <property type="entry name" value="GW"/>
    <property type="match status" value="6"/>
</dbReference>
<evidence type="ECO:0000256" key="7">
    <source>
        <dbReference type="ARBA" id="ARBA00022729"/>
    </source>
</evidence>
<evidence type="ECO:0000256" key="4">
    <source>
        <dbReference type="ARBA" id="ARBA00012592"/>
    </source>
</evidence>